<organism evidence="9 10">
    <name type="scientific">Lyngbya confervoides BDU141951</name>
    <dbReference type="NCBI Taxonomy" id="1574623"/>
    <lineage>
        <taxon>Bacteria</taxon>
        <taxon>Bacillati</taxon>
        <taxon>Cyanobacteriota</taxon>
        <taxon>Cyanophyceae</taxon>
        <taxon>Oscillatoriophycideae</taxon>
        <taxon>Oscillatoriales</taxon>
        <taxon>Microcoleaceae</taxon>
        <taxon>Lyngbya</taxon>
    </lineage>
</organism>
<keyword evidence="9" id="KW-0808">Transferase</keyword>
<dbReference type="GO" id="GO:0016746">
    <property type="term" value="F:acyltransferase activity"/>
    <property type="evidence" value="ECO:0007669"/>
    <property type="project" value="UniProtKB-KW"/>
</dbReference>
<feature type="transmembrane region" description="Helical" evidence="7">
    <location>
        <begin position="116"/>
        <end position="144"/>
    </location>
</feature>
<evidence type="ECO:0000256" key="2">
    <source>
        <dbReference type="ARBA" id="ARBA00007400"/>
    </source>
</evidence>
<keyword evidence="9" id="KW-0012">Acyltransferase</keyword>
<accession>A0ABD4T846</accession>
<gene>
    <name evidence="9" type="ORF">QQ91_0018940</name>
</gene>
<name>A0ABD4T846_9CYAN</name>
<keyword evidence="3" id="KW-1003">Cell membrane</keyword>
<feature type="transmembrane region" description="Helical" evidence="7">
    <location>
        <begin position="7"/>
        <end position="26"/>
    </location>
</feature>
<proteinExistence type="inferred from homology"/>
<comment type="caution">
    <text evidence="9">The sequence shown here is derived from an EMBL/GenBank/DDBJ whole genome shotgun (WGS) entry which is preliminary data.</text>
</comment>
<evidence type="ECO:0000313" key="9">
    <source>
        <dbReference type="EMBL" id="MCM1984903.1"/>
    </source>
</evidence>
<feature type="transmembrane region" description="Helical" evidence="7">
    <location>
        <begin position="151"/>
        <end position="170"/>
    </location>
</feature>
<keyword evidence="5 7" id="KW-1133">Transmembrane helix</keyword>
<sequence>MSEKNRLTGIDLLRGLAIYAVIVLHSDEPLTLSPYGWNSILEFSKFAVPFFLAASFYLSFLKFYTAQKPFQLRVRAMRLLIPYGIWSGVYLGYKGLKYLLDGEADKIATIVQDPVGIIFCGGAAFHLYFLPLLMMGTVLVKLIYLLPRRDISIYLLVGLFIVSLAGYQALLASGNEFNNAQGAAFLTMLDNISPALRNNILLRLLLVALAWTIRCLPYILLAMVWTHPKVQSRRLGFQKWQVSVAFFIFITVNLGGIYILPGSMYELGRGYTGLMLALMISQILQGNVWIQDLGVCSFGIYLSHLFFVESFYIVINRVYPAFLSSASSFTLLICSGLILLVCWWFTNLVKQKKLAAPFLLGT</sequence>
<dbReference type="AlphaFoldDB" id="A0ABD4T846"/>
<feature type="transmembrane region" description="Helical" evidence="7">
    <location>
        <begin position="296"/>
        <end position="315"/>
    </location>
</feature>
<feature type="transmembrane region" description="Helical" evidence="7">
    <location>
        <begin position="242"/>
        <end position="261"/>
    </location>
</feature>
<protein>
    <submittedName>
        <fullName evidence="9">Acyltransferase</fullName>
    </submittedName>
</protein>
<comment type="subcellular location">
    <subcellularLocation>
        <location evidence="1">Cell membrane</location>
        <topology evidence="1">Multi-pass membrane protein</topology>
    </subcellularLocation>
</comment>
<keyword evidence="10" id="KW-1185">Reference proteome</keyword>
<dbReference type="EMBL" id="JTHE03000106">
    <property type="protein sequence ID" value="MCM1984903.1"/>
    <property type="molecule type" value="Genomic_DNA"/>
</dbReference>
<reference evidence="9 10" key="1">
    <citation type="journal article" date="2015" name="Genome Announc.">
        <title>Draft Genome Sequence of Filamentous Marine Cyanobacterium Lyngbya confervoides Strain BDU141951.</title>
        <authorList>
            <person name="Chandrababunaidu M.M."/>
            <person name="Sen D."/>
            <person name="Tripathy S."/>
        </authorList>
    </citation>
    <scope>NUCLEOTIDE SEQUENCE [LARGE SCALE GENOMIC DNA]</scope>
    <source>
        <strain evidence="9 10">BDU141951</strain>
    </source>
</reference>
<evidence type="ECO:0000259" key="8">
    <source>
        <dbReference type="Pfam" id="PF01757"/>
    </source>
</evidence>
<evidence type="ECO:0000256" key="3">
    <source>
        <dbReference type="ARBA" id="ARBA00022475"/>
    </source>
</evidence>
<feature type="transmembrane region" description="Helical" evidence="7">
    <location>
        <begin position="200"/>
        <end position="221"/>
    </location>
</feature>
<evidence type="ECO:0000256" key="4">
    <source>
        <dbReference type="ARBA" id="ARBA00022692"/>
    </source>
</evidence>
<dbReference type="PANTHER" id="PTHR40074:SF2">
    <property type="entry name" value="O-ACETYLTRANSFERASE WECH"/>
    <property type="match status" value="1"/>
</dbReference>
<keyword evidence="6 7" id="KW-0472">Membrane</keyword>
<evidence type="ECO:0000256" key="7">
    <source>
        <dbReference type="SAM" id="Phobius"/>
    </source>
</evidence>
<evidence type="ECO:0000256" key="1">
    <source>
        <dbReference type="ARBA" id="ARBA00004651"/>
    </source>
</evidence>
<dbReference type="Proteomes" id="UP000031561">
    <property type="component" value="Unassembled WGS sequence"/>
</dbReference>
<dbReference type="PANTHER" id="PTHR40074">
    <property type="entry name" value="O-ACETYLTRANSFERASE WECH"/>
    <property type="match status" value="1"/>
</dbReference>
<dbReference type="Pfam" id="PF01757">
    <property type="entry name" value="Acyl_transf_3"/>
    <property type="match status" value="1"/>
</dbReference>
<feature type="transmembrane region" description="Helical" evidence="7">
    <location>
        <begin position="76"/>
        <end position="96"/>
    </location>
</feature>
<comment type="similarity">
    <text evidence="2">Belongs to the acyltransferase 3 family.</text>
</comment>
<feature type="transmembrane region" description="Helical" evidence="7">
    <location>
        <begin position="46"/>
        <end position="64"/>
    </location>
</feature>
<evidence type="ECO:0000313" key="10">
    <source>
        <dbReference type="Proteomes" id="UP000031561"/>
    </source>
</evidence>
<feature type="transmembrane region" description="Helical" evidence="7">
    <location>
        <begin position="321"/>
        <end position="345"/>
    </location>
</feature>
<dbReference type="GO" id="GO:0005886">
    <property type="term" value="C:plasma membrane"/>
    <property type="evidence" value="ECO:0007669"/>
    <property type="project" value="UniProtKB-SubCell"/>
</dbReference>
<feature type="domain" description="Acyltransferase 3" evidence="8">
    <location>
        <begin position="8"/>
        <end position="344"/>
    </location>
</feature>
<dbReference type="RefSeq" id="WP_166277397.1">
    <property type="nucleotide sequence ID" value="NZ_JTHE03000106.1"/>
</dbReference>
<keyword evidence="4 7" id="KW-0812">Transmembrane</keyword>
<evidence type="ECO:0000256" key="6">
    <source>
        <dbReference type="ARBA" id="ARBA00023136"/>
    </source>
</evidence>
<dbReference type="InterPro" id="IPR002656">
    <property type="entry name" value="Acyl_transf_3_dom"/>
</dbReference>
<evidence type="ECO:0000256" key="5">
    <source>
        <dbReference type="ARBA" id="ARBA00022989"/>
    </source>
</evidence>